<evidence type="ECO:0000313" key="2">
    <source>
        <dbReference type="Proteomes" id="UP000189739"/>
    </source>
</evidence>
<proteinExistence type="predicted"/>
<organism evidence="1 2">
    <name type="scientific">Mucilaginibacter pedocola</name>
    <dbReference type="NCBI Taxonomy" id="1792845"/>
    <lineage>
        <taxon>Bacteria</taxon>
        <taxon>Pseudomonadati</taxon>
        <taxon>Bacteroidota</taxon>
        <taxon>Sphingobacteriia</taxon>
        <taxon>Sphingobacteriales</taxon>
        <taxon>Sphingobacteriaceae</taxon>
        <taxon>Mucilaginibacter</taxon>
    </lineage>
</organism>
<sequence>MMHLESYDYKAGKDFQEFSFYSEGPNGKIKKKIIYSKFQDDPTIYNLAFGDESSVDGEIDDKAVTDNKDRDIVLATVAKTINNFCDHFGNHLIYAKGSTPARTRLYQMSISRLYAEISMDFDVFGIKDNELYTFQNNVNYDSFLIKRK</sequence>
<gene>
    <name evidence="1" type="ORF">BC343_29250</name>
</gene>
<protein>
    <submittedName>
        <fullName evidence="1">Uncharacterized protein</fullName>
    </submittedName>
</protein>
<comment type="caution">
    <text evidence="1">The sequence shown here is derived from an EMBL/GenBank/DDBJ whole genome shotgun (WGS) entry which is preliminary data.</text>
</comment>
<dbReference type="EMBL" id="MBTF01000016">
    <property type="protein sequence ID" value="OOQ59111.1"/>
    <property type="molecule type" value="Genomic_DNA"/>
</dbReference>
<dbReference type="Pfam" id="PF22028">
    <property type="entry name" value="DUF6934"/>
    <property type="match status" value="1"/>
</dbReference>
<keyword evidence="2" id="KW-1185">Reference proteome</keyword>
<evidence type="ECO:0000313" key="1">
    <source>
        <dbReference type="EMBL" id="OOQ59111.1"/>
    </source>
</evidence>
<name>A0A1S9PDR9_9SPHI</name>
<dbReference type="AlphaFoldDB" id="A0A1S9PDR9"/>
<dbReference type="InterPro" id="IPR053865">
    <property type="entry name" value="DUF6934"/>
</dbReference>
<accession>A0A1S9PDR9</accession>
<dbReference type="Proteomes" id="UP000189739">
    <property type="component" value="Unassembled WGS sequence"/>
</dbReference>
<reference evidence="1 2" key="1">
    <citation type="submission" date="2016-07" db="EMBL/GenBank/DDBJ databases">
        <title>Genomic analysis of zinc-resistant bacterium Mucilaginibacter pedocola TBZ30.</title>
        <authorList>
            <person name="Huang J."/>
            <person name="Tang J."/>
        </authorList>
    </citation>
    <scope>NUCLEOTIDE SEQUENCE [LARGE SCALE GENOMIC DNA]</scope>
    <source>
        <strain evidence="1 2">TBZ30</strain>
    </source>
</reference>